<accession>A0A915KXU0</accession>
<evidence type="ECO:0000313" key="2">
    <source>
        <dbReference type="Proteomes" id="UP000887565"/>
    </source>
</evidence>
<evidence type="ECO:0000313" key="3">
    <source>
        <dbReference type="WBParaSite" id="nRc.2.0.1.t43294-RA"/>
    </source>
</evidence>
<sequence length="189" mass="21817">ESSFIYNSELEKLNTERINHDVLFREGSDIRLIVIDDKSSIGCCQALRHLKNRTEENDRKQNAKNNHQTIYDYWKWIKKSEMIVKDFIPFLCAGENSLIPKTAPFKFADSTKQSVKKLPANYNYYVYSPSQSTNQQENHDYTATESAFPSKSRLSRMVIDLPFFLDMMIIICAIVVILIVIIVVAATSH</sequence>
<feature type="transmembrane region" description="Helical" evidence="1">
    <location>
        <begin position="163"/>
        <end position="186"/>
    </location>
</feature>
<name>A0A915KXU0_ROMCU</name>
<proteinExistence type="predicted"/>
<evidence type="ECO:0000256" key="1">
    <source>
        <dbReference type="SAM" id="Phobius"/>
    </source>
</evidence>
<keyword evidence="1" id="KW-0472">Membrane</keyword>
<keyword evidence="2" id="KW-1185">Reference proteome</keyword>
<organism evidence="2 3">
    <name type="scientific">Romanomermis culicivorax</name>
    <name type="common">Nematode worm</name>
    <dbReference type="NCBI Taxonomy" id="13658"/>
    <lineage>
        <taxon>Eukaryota</taxon>
        <taxon>Metazoa</taxon>
        <taxon>Ecdysozoa</taxon>
        <taxon>Nematoda</taxon>
        <taxon>Enoplea</taxon>
        <taxon>Dorylaimia</taxon>
        <taxon>Mermithida</taxon>
        <taxon>Mermithoidea</taxon>
        <taxon>Mermithidae</taxon>
        <taxon>Romanomermis</taxon>
    </lineage>
</organism>
<protein>
    <submittedName>
        <fullName evidence="3">Uncharacterized protein</fullName>
    </submittedName>
</protein>
<keyword evidence="1" id="KW-1133">Transmembrane helix</keyword>
<dbReference type="Proteomes" id="UP000887565">
    <property type="component" value="Unplaced"/>
</dbReference>
<keyword evidence="1" id="KW-0812">Transmembrane</keyword>
<dbReference type="AlphaFoldDB" id="A0A915KXU0"/>
<dbReference type="WBParaSite" id="nRc.2.0.1.t43294-RA">
    <property type="protein sequence ID" value="nRc.2.0.1.t43294-RA"/>
    <property type="gene ID" value="nRc.2.0.1.g43294"/>
</dbReference>
<reference evidence="3" key="1">
    <citation type="submission" date="2022-11" db="UniProtKB">
        <authorList>
            <consortium name="WormBaseParasite"/>
        </authorList>
    </citation>
    <scope>IDENTIFICATION</scope>
</reference>